<evidence type="ECO:0000256" key="2">
    <source>
        <dbReference type="ARBA" id="ARBA00022884"/>
    </source>
</evidence>
<dbReference type="GO" id="GO:0003723">
    <property type="term" value="F:RNA binding"/>
    <property type="evidence" value="ECO:0007669"/>
    <property type="project" value="UniProtKB-UniRule"/>
</dbReference>
<gene>
    <name evidence="6" type="ORF">ASPGLDRAFT_135113</name>
</gene>
<protein>
    <recommendedName>
        <fullName evidence="5">RRM domain-containing protein</fullName>
    </recommendedName>
</protein>
<reference evidence="7" key="1">
    <citation type="journal article" date="2017" name="Genome Biol.">
        <title>Comparative genomics reveals high biological diversity and specific adaptations in the industrially and medically important fungal genus Aspergillus.</title>
        <authorList>
            <person name="de Vries R.P."/>
            <person name="Riley R."/>
            <person name="Wiebenga A."/>
            <person name="Aguilar-Osorio G."/>
            <person name="Amillis S."/>
            <person name="Uchima C.A."/>
            <person name="Anderluh G."/>
            <person name="Asadollahi M."/>
            <person name="Askin M."/>
            <person name="Barry K."/>
            <person name="Battaglia E."/>
            <person name="Bayram O."/>
            <person name="Benocci T."/>
            <person name="Braus-Stromeyer S.A."/>
            <person name="Caldana C."/>
            <person name="Canovas D."/>
            <person name="Cerqueira G.C."/>
            <person name="Chen F."/>
            <person name="Chen W."/>
            <person name="Choi C."/>
            <person name="Clum A."/>
            <person name="Dos Santos R.A."/>
            <person name="Damasio A.R."/>
            <person name="Diallinas G."/>
            <person name="Emri T."/>
            <person name="Fekete E."/>
            <person name="Flipphi M."/>
            <person name="Freyberg S."/>
            <person name="Gallo A."/>
            <person name="Gournas C."/>
            <person name="Habgood R."/>
            <person name="Hainaut M."/>
            <person name="Harispe M.L."/>
            <person name="Henrissat B."/>
            <person name="Hilden K.S."/>
            <person name="Hope R."/>
            <person name="Hossain A."/>
            <person name="Karabika E."/>
            <person name="Karaffa L."/>
            <person name="Karanyi Z."/>
            <person name="Krasevec N."/>
            <person name="Kuo A."/>
            <person name="Kusch H."/>
            <person name="LaButti K."/>
            <person name="Lagendijk E.L."/>
            <person name="Lapidus A."/>
            <person name="Levasseur A."/>
            <person name="Lindquist E."/>
            <person name="Lipzen A."/>
            <person name="Logrieco A.F."/>
            <person name="MacCabe A."/>
            <person name="Maekelae M.R."/>
            <person name="Malavazi I."/>
            <person name="Melin P."/>
            <person name="Meyer V."/>
            <person name="Mielnichuk N."/>
            <person name="Miskei M."/>
            <person name="Molnar A.P."/>
            <person name="Mule G."/>
            <person name="Ngan C.Y."/>
            <person name="Orejas M."/>
            <person name="Orosz E."/>
            <person name="Ouedraogo J.P."/>
            <person name="Overkamp K.M."/>
            <person name="Park H.-S."/>
            <person name="Perrone G."/>
            <person name="Piumi F."/>
            <person name="Punt P.J."/>
            <person name="Ram A.F."/>
            <person name="Ramon A."/>
            <person name="Rauscher S."/>
            <person name="Record E."/>
            <person name="Riano-Pachon D.M."/>
            <person name="Robert V."/>
            <person name="Roehrig J."/>
            <person name="Ruller R."/>
            <person name="Salamov A."/>
            <person name="Salih N.S."/>
            <person name="Samson R.A."/>
            <person name="Sandor E."/>
            <person name="Sanguinetti M."/>
            <person name="Schuetze T."/>
            <person name="Sepcic K."/>
            <person name="Shelest E."/>
            <person name="Sherlock G."/>
            <person name="Sophianopoulou V."/>
            <person name="Squina F.M."/>
            <person name="Sun H."/>
            <person name="Susca A."/>
            <person name="Todd R.B."/>
            <person name="Tsang A."/>
            <person name="Unkles S.E."/>
            <person name="van de Wiele N."/>
            <person name="van Rossen-Uffink D."/>
            <person name="Oliveira J.V."/>
            <person name="Vesth T.C."/>
            <person name="Visser J."/>
            <person name="Yu J.-H."/>
            <person name="Zhou M."/>
            <person name="Andersen M.R."/>
            <person name="Archer D.B."/>
            <person name="Baker S.E."/>
            <person name="Benoit I."/>
            <person name="Brakhage A.A."/>
            <person name="Braus G.H."/>
            <person name="Fischer R."/>
            <person name="Frisvad J.C."/>
            <person name="Goldman G.H."/>
            <person name="Houbraken J."/>
            <person name="Oakley B."/>
            <person name="Pocsi I."/>
            <person name="Scazzocchio C."/>
            <person name="Seiboth B."/>
            <person name="vanKuyk P.A."/>
            <person name="Wortman J."/>
            <person name="Dyer P.S."/>
            <person name="Grigoriev I.V."/>
        </authorList>
    </citation>
    <scope>NUCLEOTIDE SEQUENCE [LARGE SCALE GENOMIC DNA]</scope>
    <source>
        <strain evidence="7">CBS 516.65</strain>
    </source>
</reference>
<evidence type="ECO:0000313" key="6">
    <source>
        <dbReference type="EMBL" id="OJJ80198.1"/>
    </source>
</evidence>
<dbReference type="OrthoDB" id="431169at2759"/>
<evidence type="ECO:0000313" key="7">
    <source>
        <dbReference type="Proteomes" id="UP000184300"/>
    </source>
</evidence>
<feature type="domain" description="RRM" evidence="5">
    <location>
        <begin position="410"/>
        <end position="487"/>
    </location>
</feature>
<dbReference type="InterPro" id="IPR012677">
    <property type="entry name" value="Nucleotide-bd_a/b_plait_sf"/>
</dbReference>
<dbReference type="Gene3D" id="3.30.70.330">
    <property type="match status" value="1"/>
</dbReference>
<accession>A0A1L9V8D9</accession>
<dbReference type="InterPro" id="IPR000504">
    <property type="entry name" value="RRM_dom"/>
</dbReference>
<feature type="region of interest" description="Disordered" evidence="4">
    <location>
        <begin position="1"/>
        <end position="102"/>
    </location>
</feature>
<organism evidence="6 7">
    <name type="scientific">Aspergillus glaucus CBS 516.65</name>
    <dbReference type="NCBI Taxonomy" id="1160497"/>
    <lineage>
        <taxon>Eukaryota</taxon>
        <taxon>Fungi</taxon>
        <taxon>Dikarya</taxon>
        <taxon>Ascomycota</taxon>
        <taxon>Pezizomycotina</taxon>
        <taxon>Eurotiomycetes</taxon>
        <taxon>Eurotiomycetidae</taxon>
        <taxon>Eurotiales</taxon>
        <taxon>Aspergillaceae</taxon>
        <taxon>Aspergillus</taxon>
        <taxon>Aspergillus subgen. Aspergillus</taxon>
    </lineage>
</organism>
<name>A0A1L9V8D9_ASPGL</name>
<feature type="region of interest" description="Disordered" evidence="4">
    <location>
        <begin position="267"/>
        <end position="328"/>
    </location>
</feature>
<feature type="region of interest" description="Disordered" evidence="4">
    <location>
        <begin position="515"/>
        <end position="550"/>
    </location>
</feature>
<keyword evidence="7" id="KW-1185">Reference proteome</keyword>
<sequence length="634" mass="66809">MSGSSSQSTRTSPGSYSTTQRTASISSGSSPPQYSLPSSSLPPATAQNAMSTDVYSPTASHPPTSFSNSFSHPFSPIGASSAFDGGAAPGTMRLNEPDRSAQSLNGFSRAGSIGGGAILMRKLPRNTSREALRSMLLFAKDFVDADFIPVDLPEDTGYLSAIARFNSMPAAEEARALLHGKPNSKNDANMIVDVVNGSVGPNLNPGRRNTIDYTATRNLLGNVPTNGPMSRSSRFNGTFQSLERLSATAASNDALPPASETRLHNLFSPQSPIGNGVNDLPRISGKSMIDQDPDEETGELLKDPVGYAENGHSASTATPRRSTNPQFPVSRFANMSLSNNMASPPLPNYASGAGGGNAANGGPGRMSNYAYPQNMNNGMGGNHGYHYGNQHNPRHSLPAANPNDLNPPCNTLYVGNLPPDTSEEELKALFSKQRGYKRLCFRNKQNGPMCFVEFDEVAMASKALNELYGYKLSNSVKTGIRLSFSKNPLGVRSGQPGSMANPNHLSQQGVVPGNNNVGAMHNNNNSSNSSNNNNNNHMFSSVNGPPPGLAAPPGLMMPLALRNNGPIHPSANHTHAAMASNGSFNPNAGLGIRANGMNPMMSPTPPLVHGSGTPAPGPNVGSYNSYYPDYMMGR</sequence>
<dbReference type="Proteomes" id="UP000184300">
    <property type="component" value="Unassembled WGS sequence"/>
</dbReference>
<keyword evidence="2 3" id="KW-0694">RNA-binding</keyword>
<dbReference type="STRING" id="1160497.A0A1L9V8D9"/>
<feature type="compositionally biased region" description="Low complexity" evidence="4">
    <location>
        <begin position="1"/>
        <end position="17"/>
    </location>
</feature>
<dbReference type="FunFam" id="3.30.70.330:FF:000089">
    <property type="entry name" value="RNA binding protein"/>
    <property type="match status" value="1"/>
</dbReference>
<dbReference type="GeneID" id="34457608"/>
<feature type="compositionally biased region" description="Low complexity" evidence="4">
    <location>
        <begin position="515"/>
        <end position="543"/>
    </location>
</feature>
<feature type="compositionally biased region" description="Low complexity" evidence="4">
    <location>
        <begin position="61"/>
        <end position="76"/>
    </location>
</feature>
<dbReference type="PROSITE" id="PS50102">
    <property type="entry name" value="RRM"/>
    <property type="match status" value="1"/>
</dbReference>
<dbReference type="SMART" id="SM00360">
    <property type="entry name" value="RRM"/>
    <property type="match status" value="1"/>
</dbReference>
<feature type="compositionally biased region" description="Low complexity" evidence="4">
    <location>
        <begin position="24"/>
        <end position="43"/>
    </location>
</feature>
<feature type="compositionally biased region" description="Polar residues" evidence="4">
    <location>
        <begin position="45"/>
        <end position="59"/>
    </location>
</feature>
<dbReference type="InterPro" id="IPR035979">
    <property type="entry name" value="RBD_domain_sf"/>
</dbReference>
<dbReference type="RefSeq" id="XP_022396896.1">
    <property type="nucleotide sequence ID" value="XM_022541347.1"/>
</dbReference>
<proteinExistence type="predicted"/>
<dbReference type="Pfam" id="PF00076">
    <property type="entry name" value="RRM_1"/>
    <property type="match status" value="1"/>
</dbReference>
<dbReference type="SUPFAM" id="SSF54928">
    <property type="entry name" value="RNA-binding domain, RBD"/>
    <property type="match status" value="1"/>
</dbReference>
<evidence type="ECO:0000259" key="5">
    <source>
        <dbReference type="PROSITE" id="PS50102"/>
    </source>
</evidence>
<evidence type="ECO:0000256" key="1">
    <source>
        <dbReference type="ARBA" id="ARBA00022553"/>
    </source>
</evidence>
<keyword evidence="1" id="KW-0597">Phosphoprotein</keyword>
<dbReference type="EMBL" id="KV878912">
    <property type="protein sequence ID" value="OJJ80198.1"/>
    <property type="molecule type" value="Genomic_DNA"/>
</dbReference>
<dbReference type="CDD" id="cd12245">
    <property type="entry name" value="RRM_scw1_like"/>
    <property type="match status" value="1"/>
</dbReference>
<dbReference type="AlphaFoldDB" id="A0A1L9V8D9"/>
<dbReference type="PANTHER" id="PTHR10501">
    <property type="entry name" value="U1 SMALL NUCLEAR RIBONUCLEOPROTEIN A/U2 SMALL NUCLEAR RIBONUCLEOPROTEIN B"/>
    <property type="match status" value="1"/>
</dbReference>
<feature type="compositionally biased region" description="Polar residues" evidence="4">
    <location>
        <begin position="312"/>
        <end position="328"/>
    </location>
</feature>
<evidence type="ECO:0000256" key="3">
    <source>
        <dbReference type="PROSITE-ProRule" id="PRU00176"/>
    </source>
</evidence>
<evidence type="ECO:0000256" key="4">
    <source>
        <dbReference type="SAM" id="MobiDB-lite"/>
    </source>
</evidence>
<dbReference type="VEuPathDB" id="FungiDB:ASPGLDRAFT_135113"/>